<feature type="transmembrane region" description="Helical" evidence="7">
    <location>
        <begin position="427"/>
        <end position="448"/>
    </location>
</feature>
<dbReference type="Pfam" id="PF02687">
    <property type="entry name" value="FtsX"/>
    <property type="match status" value="1"/>
</dbReference>
<keyword evidence="5 7" id="KW-0472">Membrane</keyword>
<dbReference type="GO" id="GO:0005886">
    <property type="term" value="C:plasma membrane"/>
    <property type="evidence" value="ECO:0007669"/>
    <property type="project" value="UniProtKB-SubCell"/>
</dbReference>
<feature type="transmembrane region" description="Helical" evidence="7">
    <location>
        <begin position="460"/>
        <end position="486"/>
    </location>
</feature>
<feature type="transmembrane region" description="Helical" evidence="7">
    <location>
        <begin position="507"/>
        <end position="531"/>
    </location>
</feature>
<evidence type="ECO:0000256" key="3">
    <source>
        <dbReference type="ARBA" id="ARBA00022692"/>
    </source>
</evidence>
<dbReference type="EMBL" id="JACKXE010000001">
    <property type="protein sequence ID" value="MBB6626030.1"/>
    <property type="molecule type" value="Genomic_DNA"/>
</dbReference>
<keyword evidence="2" id="KW-1003">Cell membrane</keyword>
<dbReference type="InterPro" id="IPR050250">
    <property type="entry name" value="Macrolide_Exporter_MacB"/>
</dbReference>
<dbReference type="GO" id="GO:0022857">
    <property type="term" value="F:transmembrane transporter activity"/>
    <property type="evidence" value="ECO:0007669"/>
    <property type="project" value="TreeGrafter"/>
</dbReference>
<evidence type="ECO:0000256" key="7">
    <source>
        <dbReference type="SAM" id="Phobius"/>
    </source>
</evidence>
<evidence type="ECO:0000256" key="4">
    <source>
        <dbReference type="ARBA" id="ARBA00022989"/>
    </source>
</evidence>
<feature type="transmembrane region" description="Helical" evidence="7">
    <location>
        <begin position="343"/>
        <end position="372"/>
    </location>
</feature>
<comment type="subcellular location">
    <subcellularLocation>
        <location evidence="1">Cell membrane</location>
        <topology evidence="1">Multi-pass membrane protein</topology>
    </subcellularLocation>
</comment>
<evidence type="ECO:0000259" key="8">
    <source>
        <dbReference type="Pfam" id="PF02687"/>
    </source>
</evidence>
<evidence type="ECO:0000313" key="10">
    <source>
        <dbReference type="Proteomes" id="UP000523955"/>
    </source>
</evidence>
<keyword evidence="10" id="KW-1185">Reference proteome</keyword>
<dbReference type="Proteomes" id="UP000523955">
    <property type="component" value="Unassembled WGS sequence"/>
</dbReference>
<feature type="transmembrane region" description="Helical" evidence="7">
    <location>
        <begin position="1011"/>
        <end position="1036"/>
    </location>
</feature>
<feature type="transmembrane region" description="Helical" evidence="7">
    <location>
        <begin position="298"/>
        <end position="322"/>
    </location>
</feature>
<organism evidence="9 10">
    <name type="scientific">Nocardioides luti</name>
    <dbReference type="NCBI Taxonomy" id="2761101"/>
    <lineage>
        <taxon>Bacteria</taxon>
        <taxon>Bacillati</taxon>
        <taxon>Actinomycetota</taxon>
        <taxon>Actinomycetes</taxon>
        <taxon>Propionibacteriales</taxon>
        <taxon>Nocardioidaceae</taxon>
        <taxon>Nocardioides</taxon>
    </lineage>
</organism>
<comment type="similarity">
    <text evidence="6">Belongs to the ABC-4 integral membrane protein family.</text>
</comment>
<proteinExistence type="inferred from homology"/>
<sequence length="1052" mass="106046">MLRLVVRRAWAQRRLLAAVVVLVAVATTLVGFYTLLLGVTGPRSFSEQVQRSQPDDVDVTAYLVDVAGSDLGPARQEARGVVRDVLAPLHPSLVGTATSEMRQIGESGRFGYLATTDAAAGRGSLTSGRWPDAGAGSPVEAVAPDAAARGLRLRIGDRLRLGPGRGTGDSDHRTTVVIVGTFRGVPSPASETDPLAGAGVDPAFTASGVTTAAYGPFLVDDAAFPRTGLDLAALRVDGRPDLAAADDASLRATVGSLAGASTLLSERVGDAAGITRVGSRLPATVARLHAQQAATRSALLVALLLDTILGVAALVLAGRLLADSRTRERDLTTALGLSPGQQVGAALVESVLLAVVSTVVAVPAAVLAHAAVTRLPSLRAARLVESPTLTPGLLVAASAGALLLSLVLVVSPLATPDTARPPGRRRAWARSGVDGLLLVAAAVAWWQLDSRSSTSTSGDALLLLAPAVSLAAVTVVAVRTLPPLFAGVAAATRRSRSLLPIALDPSALRLGAGTALVLLSLASAAAAFGVATHATWERSQRDQADLMVGADLSLVLDAPPTAADAARIGRAAGARGSLVSPVVARPLTLGAFLGTPGEPPRLVAIDARHAGALLRGRLGGGETWADVGDALAPRDAVRGVPVPADGSGVSLTGRAPRGVVVTAVPTLVVQDATGLRSTLEAAPVPLDGHPHPLEWSVAPGTRGQVVAFRLSLEDAGSSTGRVAGVSMSLRFPRSGGSPSDASSDWRAQVLGSEGAVVGTTVSAKQTAAATVLTTRTQVRMAYLRYEAGDVLATSFEMPTSLPVAVSRALADAVGTKVGGRLSATVGTGNLTLDVVDIVPSVPSAPGQVAVLADADTVSRALVGSGHLEPVVDAFWVSAPGAGATGALGALELGDVTTRGQVTADLTQGPLQVVLPVAYLAVAGSAVLLFLAGAALVVSADRRRRTSEIARLRALGLPRGGARRLVGVQHAVLLVALVVTGVGVGAGAALAFSRDLVRSEDGTAPVPSAVLVWPWAAEALLAAGLVAGCLVIAAVAATSQVAAADPALLREGE</sequence>
<evidence type="ECO:0000313" key="9">
    <source>
        <dbReference type="EMBL" id="MBB6626030.1"/>
    </source>
</evidence>
<dbReference type="InterPro" id="IPR003838">
    <property type="entry name" value="ABC3_permease_C"/>
</dbReference>
<gene>
    <name evidence="9" type="ORF">H5V45_01735</name>
</gene>
<dbReference type="PANTHER" id="PTHR30572">
    <property type="entry name" value="MEMBRANE COMPONENT OF TRANSPORTER-RELATED"/>
    <property type="match status" value="1"/>
</dbReference>
<name>A0A7X0REW0_9ACTN</name>
<keyword evidence="3 7" id="KW-0812">Transmembrane</keyword>
<protein>
    <submittedName>
        <fullName evidence="9">Permease</fullName>
    </submittedName>
</protein>
<evidence type="ECO:0000256" key="5">
    <source>
        <dbReference type="ARBA" id="ARBA00023136"/>
    </source>
</evidence>
<feature type="transmembrane region" description="Helical" evidence="7">
    <location>
        <begin position="970"/>
        <end position="991"/>
    </location>
</feature>
<evidence type="ECO:0000256" key="6">
    <source>
        <dbReference type="ARBA" id="ARBA00038076"/>
    </source>
</evidence>
<dbReference type="AlphaFoldDB" id="A0A7X0REW0"/>
<feature type="transmembrane region" description="Helical" evidence="7">
    <location>
        <begin position="392"/>
        <end position="415"/>
    </location>
</feature>
<dbReference type="RefSeq" id="WP_185251345.1">
    <property type="nucleotide sequence ID" value="NZ_JACKXE010000001.1"/>
</dbReference>
<keyword evidence="4 7" id="KW-1133">Transmembrane helix</keyword>
<reference evidence="9 10" key="1">
    <citation type="submission" date="2020-08" db="EMBL/GenBank/DDBJ databases">
        <authorList>
            <person name="Seo M.-J."/>
        </authorList>
    </citation>
    <scope>NUCLEOTIDE SEQUENCE [LARGE SCALE GENOMIC DNA]</scope>
    <source>
        <strain evidence="9 10">KIGAM211</strain>
    </source>
</reference>
<dbReference type="PANTHER" id="PTHR30572:SF4">
    <property type="entry name" value="ABC TRANSPORTER PERMEASE YTRF"/>
    <property type="match status" value="1"/>
</dbReference>
<accession>A0A7X0REW0</accession>
<comment type="caution">
    <text evidence="9">The sequence shown here is derived from an EMBL/GenBank/DDBJ whole genome shotgun (WGS) entry which is preliminary data.</text>
</comment>
<feature type="transmembrane region" description="Helical" evidence="7">
    <location>
        <begin position="916"/>
        <end position="937"/>
    </location>
</feature>
<evidence type="ECO:0000256" key="1">
    <source>
        <dbReference type="ARBA" id="ARBA00004651"/>
    </source>
</evidence>
<feature type="domain" description="ABC3 transporter permease C-terminal" evidence="8">
    <location>
        <begin position="921"/>
        <end position="1041"/>
    </location>
</feature>
<evidence type="ECO:0000256" key="2">
    <source>
        <dbReference type="ARBA" id="ARBA00022475"/>
    </source>
</evidence>